<name>A0ACC1Z157_MELAZ</name>
<sequence>MDVEKLFHMTGGTGPTSYARNSFLQKRASDTVKNITLEALQQLYVEMIPKSIGIADLGCSSGPNTLSIIKDIVHTVDKSCREILHTNQAPEFHVYLNDLPTNDFNAVFKALPDFHRELSKERGGPRSASVYVAGYPGSFYGRIFPDNSLHFIYSSNSLHWLSKVPPDLCNEKGESINKGNIYISESSPPAVSCAYFKQFQEDFSLFLRSRSEELVLGGRMVLIFLGRLGPDHVDRGNSFFWELLSRSIAFLVSQGEIEKEKLDSYQAHFYAPSKEEIEEEVRREGSFKVEQLEMFQIEREDNNDESYGSAVARTVRAIQESTIIHHFGCGDGVLDTLFDNYGLMVDEEMAKEEIKPLTFLLVLRKL</sequence>
<keyword evidence="2" id="KW-1185">Reference proteome</keyword>
<organism evidence="1 2">
    <name type="scientific">Melia azedarach</name>
    <name type="common">Chinaberry tree</name>
    <dbReference type="NCBI Taxonomy" id="155640"/>
    <lineage>
        <taxon>Eukaryota</taxon>
        <taxon>Viridiplantae</taxon>
        <taxon>Streptophyta</taxon>
        <taxon>Embryophyta</taxon>
        <taxon>Tracheophyta</taxon>
        <taxon>Spermatophyta</taxon>
        <taxon>Magnoliopsida</taxon>
        <taxon>eudicotyledons</taxon>
        <taxon>Gunneridae</taxon>
        <taxon>Pentapetalae</taxon>
        <taxon>rosids</taxon>
        <taxon>malvids</taxon>
        <taxon>Sapindales</taxon>
        <taxon>Meliaceae</taxon>
        <taxon>Melia</taxon>
    </lineage>
</organism>
<accession>A0ACC1Z157</accession>
<dbReference type="Proteomes" id="UP001164539">
    <property type="component" value="Chromosome 1"/>
</dbReference>
<proteinExistence type="predicted"/>
<evidence type="ECO:0000313" key="1">
    <source>
        <dbReference type="EMBL" id="KAJ4729193.1"/>
    </source>
</evidence>
<comment type="caution">
    <text evidence="1">The sequence shown here is derived from an EMBL/GenBank/DDBJ whole genome shotgun (WGS) entry which is preliminary data.</text>
</comment>
<protein>
    <submittedName>
        <fullName evidence="1">Salicylate O-methyltransferase</fullName>
    </submittedName>
</protein>
<dbReference type="EMBL" id="CM051394">
    <property type="protein sequence ID" value="KAJ4729193.1"/>
    <property type="molecule type" value="Genomic_DNA"/>
</dbReference>
<gene>
    <name evidence="1" type="ORF">OWV82_002014</name>
</gene>
<evidence type="ECO:0000313" key="2">
    <source>
        <dbReference type="Proteomes" id="UP001164539"/>
    </source>
</evidence>
<reference evidence="1 2" key="1">
    <citation type="journal article" date="2023" name="Science">
        <title>Complex scaffold remodeling in plant triterpene biosynthesis.</title>
        <authorList>
            <person name="De La Pena R."/>
            <person name="Hodgson H."/>
            <person name="Liu J.C."/>
            <person name="Stephenson M.J."/>
            <person name="Martin A.C."/>
            <person name="Owen C."/>
            <person name="Harkess A."/>
            <person name="Leebens-Mack J."/>
            <person name="Jimenez L.E."/>
            <person name="Osbourn A."/>
            <person name="Sattely E.S."/>
        </authorList>
    </citation>
    <scope>NUCLEOTIDE SEQUENCE [LARGE SCALE GENOMIC DNA]</scope>
    <source>
        <strain evidence="2">cv. JPN11</strain>
        <tissue evidence="1">Leaf</tissue>
    </source>
</reference>